<dbReference type="PROSITE" id="PS50082">
    <property type="entry name" value="WD_REPEATS_2"/>
    <property type="match status" value="2"/>
</dbReference>
<evidence type="ECO:0000259" key="12">
    <source>
        <dbReference type="PROSITE" id="PS50178"/>
    </source>
</evidence>
<dbReference type="Pfam" id="PF01363">
    <property type="entry name" value="FYVE"/>
    <property type="match status" value="1"/>
</dbReference>
<accession>A0A814U084</accession>
<dbReference type="InterPro" id="IPR011993">
    <property type="entry name" value="PH-like_dom_sf"/>
</dbReference>
<evidence type="ECO:0000256" key="8">
    <source>
        <dbReference type="SAM" id="Coils"/>
    </source>
</evidence>
<keyword evidence="3 5" id="KW-0863">Zinc-finger</keyword>
<dbReference type="CDD" id="cd15718">
    <property type="entry name" value="FYVE_WDFY1_like"/>
    <property type="match status" value="1"/>
</dbReference>
<dbReference type="FunFam" id="2.30.30.40:FF:000072">
    <property type="entry name" value="Unconventional Myosin IB"/>
    <property type="match status" value="1"/>
</dbReference>
<dbReference type="CDD" id="cd11877">
    <property type="entry name" value="SH3_PIX"/>
    <property type="match status" value="1"/>
</dbReference>
<dbReference type="InterPro" id="IPR037523">
    <property type="entry name" value="VOC_core"/>
</dbReference>
<dbReference type="InterPro" id="IPR036028">
    <property type="entry name" value="SH3-like_dom_sf"/>
</dbReference>
<dbReference type="Gene3D" id="3.30.40.10">
    <property type="entry name" value="Zinc/RING finger domain, C3HC4 (zinc finger)"/>
    <property type="match status" value="1"/>
</dbReference>
<feature type="repeat" description="WD" evidence="7">
    <location>
        <begin position="732"/>
        <end position="763"/>
    </location>
</feature>
<dbReference type="SUPFAM" id="SSF57903">
    <property type="entry name" value="FYVE/PHD zinc finger"/>
    <property type="match status" value="1"/>
</dbReference>
<dbReference type="PROSITE" id="PS50178">
    <property type="entry name" value="ZF_FYVE"/>
    <property type="match status" value="1"/>
</dbReference>
<dbReference type="InterPro" id="IPR001680">
    <property type="entry name" value="WD40_rpt"/>
</dbReference>
<dbReference type="GO" id="GO:0008270">
    <property type="term" value="F:zinc ion binding"/>
    <property type="evidence" value="ECO:0007669"/>
    <property type="project" value="UniProtKB-KW"/>
</dbReference>
<dbReference type="SUPFAM" id="SSF50044">
    <property type="entry name" value="SH3-domain"/>
    <property type="match status" value="1"/>
</dbReference>
<dbReference type="SMART" id="SM00320">
    <property type="entry name" value="WD40"/>
    <property type="match status" value="5"/>
</dbReference>
<evidence type="ECO:0000256" key="3">
    <source>
        <dbReference type="ARBA" id="ARBA00022771"/>
    </source>
</evidence>
<dbReference type="PANTHER" id="PTHR46189:SF1">
    <property type="entry name" value="LD41958P"/>
    <property type="match status" value="1"/>
</dbReference>
<feature type="region of interest" description="Disordered" evidence="9">
    <location>
        <begin position="1293"/>
        <end position="1315"/>
    </location>
</feature>
<proteinExistence type="predicted"/>
<dbReference type="SMART" id="SM00064">
    <property type="entry name" value="FYVE"/>
    <property type="match status" value="1"/>
</dbReference>
<dbReference type="InterPro" id="IPR042234">
    <property type="entry name" value="WDFY1/WDFY2"/>
</dbReference>
<dbReference type="SUPFAM" id="SSF50978">
    <property type="entry name" value="WD40 repeat-like"/>
    <property type="match status" value="1"/>
</dbReference>
<evidence type="ECO:0000256" key="1">
    <source>
        <dbReference type="ARBA" id="ARBA00022443"/>
    </source>
</evidence>
<dbReference type="PROSITE" id="PS51819">
    <property type="entry name" value="VOC"/>
    <property type="match status" value="1"/>
</dbReference>
<evidence type="ECO:0000313" key="14">
    <source>
        <dbReference type="EMBL" id="CAF1169623.1"/>
    </source>
</evidence>
<dbReference type="Pfam" id="PF00400">
    <property type="entry name" value="WD40"/>
    <property type="match status" value="2"/>
</dbReference>
<dbReference type="Gene3D" id="2.130.10.10">
    <property type="entry name" value="YVTN repeat-like/Quinoprotein amine dehydrogenase"/>
    <property type="match status" value="2"/>
</dbReference>
<dbReference type="Gene3D" id="1.20.900.10">
    <property type="entry name" value="Dbl homology (DH) domain"/>
    <property type="match status" value="1"/>
</dbReference>
<dbReference type="GO" id="GO:0005085">
    <property type="term" value="F:guanyl-nucleotide exchange factor activity"/>
    <property type="evidence" value="ECO:0007669"/>
    <property type="project" value="InterPro"/>
</dbReference>
<feature type="domain" description="VOC" evidence="13">
    <location>
        <begin position="178"/>
        <end position="348"/>
    </location>
</feature>
<keyword evidence="7" id="KW-0853">WD repeat</keyword>
<reference evidence="14" key="1">
    <citation type="submission" date="2021-02" db="EMBL/GenBank/DDBJ databases">
        <authorList>
            <person name="Nowell W R."/>
        </authorList>
    </citation>
    <scope>NUCLEOTIDE SEQUENCE</scope>
</reference>
<protein>
    <submittedName>
        <fullName evidence="14">Uncharacterized protein</fullName>
    </submittedName>
</protein>
<evidence type="ECO:0000256" key="7">
    <source>
        <dbReference type="PROSITE-ProRule" id="PRU00221"/>
    </source>
</evidence>
<feature type="domain" description="SH3" evidence="10">
    <location>
        <begin position="893"/>
        <end position="953"/>
    </location>
</feature>
<dbReference type="SUPFAM" id="SSF50729">
    <property type="entry name" value="PH domain-like"/>
    <property type="match status" value="1"/>
</dbReference>
<keyword evidence="1 6" id="KW-0728">SH3 domain</keyword>
<dbReference type="PANTHER" id="PTHR46189">
    <property type="entry name" value="LD41958P"/>
    <property type="match status" value="1"/>
</dbReference>
<feature type="compositionally biased region" description="Polar residues" evidence="9">
    <location>
        <begin position="1300"/>
        <end position="1313"/>
    </location>
</feature>
<evidence type="ECO:0000259" key="10">
    <source>
        <dbReference type="PROSITE" id="PS50002"/>
    </source>
</evidence>
<dbReference type="Gene3D" id="2.30.29.30">
    <property type="entry name" value="Pleckstrin-homology domain (PH domain)/Phosphotyrosine-binding domain (PTB)"/>
    <property type="match status" value="1"/>
</dbReference>
<organism evidence="14 15">
    <name type="scientific">Adineta ricciae</name>
    <name type="common">Rotifer</name>
    <dbReference type="NCBI Taxonomy" id="249248"/>
    <lineage>
        <taxon>Eukaryota</taxon>
        <taxon>Metazoa</taxon>
        <taxon>Spiralia</taxon>
        <taxon>Gnathifera</taxon>
        <taxon>Rotifera</taxon>
        <taxon>Eurotatoria</taxon>
        <taxon>Bdelloidea</taxon>
        <taxon>Adinetida</taxon>
        <taxon>Adinetidae</taxon>
        <taxon>Adineta</taxon>
    </lineage>
</organism>
<dbReference type="Gene3D" id="2.30.30.40">
    <property type="entry name" value="SH3 Domains"/>
    <property type="match status" value="1"/>
</dbReference>
<feature type="region of interest" description="Disordered" evidence="9">
    <location>
        <begin position="1328"/>
        <end position="1374"/>
    </location>
</feature>
<evidence type="ECO:0000256" key="6">
    <source>
        <dbReference type="PROSITE-ProRule" id="PRU00192"/>
    </source>
</evidence>
<comment type="caution">
    <text evidence="14">The sequence shown here is derived from an EMBL/GenBank/DDBJ whole genome shotgun (WGS) entry which is preliminary data.</text>
</comment>
<evidence type="ECO:0000259" key="11">
    <source>
        <dbReference type="PROSITE" id="PS50010"/>
    </source>
</evidence>
<feature type="repeat" description="WD" evidence="7">
    <location>
        <begin position="689"/>
        <end position="722"/>
    </location>
</feature>
<evidence type="ECO:0000256" key="5">
    <source>
        <dbReference type="PROSITE-ProRule" id="PRU00091"/>
    </source>
</evidence>
<dbReference type="PROSITE" id="PS50294">
    <property type="entry name" value="WD_REPEATS_REGION"/>
    <property type="match status" value="2"/>
</dbReference>
<dbReference type="InterPro" id="IPR013083">
    <property type="entry name" value="Znf_RING/FYVE/PHD"/>
</dbReference>
<dbReference type="Gene3D" id="3.10.180.10">
    <property type="entry name" value="2,3-Dihydroxybiphenyl 1,2-Dioxygenase, domain 1"/>
    <property type="match status" value="2"/>
</dbReference>
<dbReference type="PRINTS" id="PR00452">
    <property type="entry name" value="SH3DOMAIN"/>
</dbReference>
<evidence type="ECO:0000256" key="9">
    <source>
        <dbReference type="SAM" id="MobiDB-lite"/>
    </source>
</evidence>
<dbReference type="EMBL" id="CAJNOR010001597">
    <property type="protein sequence ID" value="CAF1169623.1"/>
    <property type="molecule type" value="Genomic_DNA"/>
</dbReference>
<dbReference type="SMART" id="SM00325">
    <property type="entry name" value="RhoGEF"/>
    <property type="match status" value="1"/>
</dbReference>
<dbReference type="InterPro" id="IPR000219">
    <property type="entry name" value="DH_dom"/>
</dbReference>
<dbReference type="GO" id="GO:0005769">
    <property type="term" value="C:early endosome"/>
    <property type="evidence" value="ECO:0007669"/>
    <property type="project" value="TreeGrafter"/>
</dbReference>
<dbReference type="InterPro" id="IPR017455">
    <property type="entry name" value="Znf_FYVE-rel"/>
</dbReference>
<keyword evidence="4" id="KW-0862">Zinc</keyword>
<dbReference type="InterPro" id="IPR001452">
    <property type="entry name" value="SH3_domain"/>
</dbReference>
<evidence type="ECO:0000259" key="13">
    <source>
        <dbReference type="PROSITE" id="PS51819"/>
    </source>
</evidence>
<dbReference type="InterPro" id="IPR000306">
    <property type="entry name" value="Znf_FYVE"/>
</dbReference>
<dbReference type="InterPro" id="IPR015943">
    <property type="entry name" value="WD40/YVTN_repeat-like_dom_sf"/>
</dbReference>
<name>A0A814U084_ADIRI</name>
<dbReference type="Pfam" id="PF00621">
    <property type="entry name" value="RhoGEF"/>
    <property type="match status" value="1"/>
</dbReference>
<dbReference type="PROSITE" id="PS50002">
    <property type="entry name" value="SH3"/>
    <property type="match status" value="1"/>
</dbReference>
<evidence type="ECO:0000256" key="4">
    <source>
        <dbReference type="ARBA" id="ARBA00022833"/>
    </source>
</evidence>
<dbReference type="SUPFAM" id="SSF54593">
    <property type="entry name" value="Glyoxalase/Bleomycin resistance protein/Dihydroxybiphenyl dioxygenase"/>
    <property type="match status" value="1"/>
</dbReference>
<gene>
    <name evidence="14" type="ORF">XAT740_LOCUS21955</name>
</gene>
<dbReference type="InterPro" id="IPR036322">
    <property type="entry name" value="WD40_repeat_dom_sf"/>
</dbReference>
<dbReference type="InterPro" id="IPR029068">
    <property type="entry name" value="Glyas_Bleomycin-R_OHBP_Dase"/>
</dbReference>
<feature type="compositionally biased region" description="Polar residues" evidence="9">
    <location>
        <begin position="1336"/>
        <end position="1371"/>
    </location>
</feature>
<keyword evidence="8" id="KW-0175">Coiled coil</keyword>
<sequence length="1500" mass="170144">MIKAIHHIEFHTVDPDHLLNLFVHIYGFEVIATRTTRNYSQWLLKSYKCQLLISSVSSVQLNDVTAYKNDDYDILTSIIHREDTRDFIFNRDTVFNVSLLVNSISSILDNTNDIQVIVSRRQATNEHGTIDYACIKSCVGNVVHTLIDASNYTGSVLPGFVIVPISHEQNSDKLLLNGIDHVAFAMQNNSALPSIHWYEKVFGMKRFIINQEDDPFRGFPVRVGTMGMRLFASAYWKCAETACISEERANIKFVFSESLIEDDSRSKDQITNFITHHNHQAGIQHIGFTCTSNIKNAVRTTKVNGAQFLQPCREYYLKVGTKGENIDVFLFFDITKENNGRVIEEANENADELAELGILLDNEAETAEIFQCKKRVLLQIFSKSIFDNDTFFLELIERRGATGFGAGNIRALWKIVQQQTRDRKSNADIRQLELELDSFVYEHRVEHETSIDIYKSCYSVPIDFRIKPIGKCRKHACTHAHAYTKHTSMATSINETTNNGRRPELLNKIDIEVNINDAILLATEDGLITALDDRTLRIWIRRQTGKYWPSVCYTLESAPTTLFYHESSCRLFCGCDTGLLHEFLVSEDLNKITLQCTYLGHQSRIHALHFSPQKELLLSVCREKKLNWYSTNPNDENHQHPRGNYALPSWAMSIALDELSQQCFIGDATGNIHFLKINADNKCQLITTLSGHTGGVQTLFWDPEAEWLFSGSFDGSVVCWNIGAHQGIALELNGHSDRLIGITFDKSRKLLITCSADGHIGTWPMNVKRCETPKWLESDNCQICHLPFFWNVRAMWSQKQIGLRQHHCRKCGRAICDTCSQTRKALPLIGYETIQRICNDCVKALKDNETTPLASFYDIRQGTIKMDYSPTKKILMTVGTDRTIKIMEQPNPNGKVSVTALFAFKAQNTDELSFSKNDVIVLTQTPLEGGWWEGTLDGKTGWFPSNYVEHTVKKTDSTPSTQSTSSQQCVEMQQHRETILESLLESEQHYIYELENFTTKVIQPLISSLPSWNQSVVQLDGHCFDEVVKFHHHFSHLLRDSMKTQHRIGGIFLQLAPMLKPIFENYCYQHAKVLFLLNHNKDQILNVLSKVDPYYGTNNDSYSQLIKNLSLPVHRLEKYAAFLKEYLYNLAEFHMDRGDAQRAAEYYAELATSAAEWRKRKEWELDIVHSPIHGLGSDSLASFGDALCLSPVNVLIDNNITQITFERIAILYPTALILLSTLSNQQEYQIENRFQINQITISKIVDISKRALKINVPVNQSLIISFASNTEYHDWCEKFYTLLTSKSNTSQQMLKAPSPLTGTKSAPMNTGNGPSKFPTKMPIWSKGCLRPHSPLRPNSSTVNGSHSPMPSSSVGTSDGASTNANEGGSNRTLKRFMTMKKPKTNDFLKRVETSGDDALLLSVIEAYCVTSTPNTTKTAVTNLNVLLPKTRHSVQGIVEYANLPSSSPKSADNERQTMYDMLSELRLAYKSLQQELDEEKRARKQLESQIQKLHAVSSAK</sequence>
<dbReference type="FunFam" id="3.30.40.10:FF:000105">
    <property type="entry name" value="WD repeat and FYVE domain-containing protein 2"/>
    <property type="match status" value="1"/>
</dbReference>
<dbReference type="PROSITE" id="PS50010">
    <property type="entry name" value="DH_2"/>
    <property type="match status" value="1"/>
</dbReference>
<keyword evidence="2" id="KW-0479">Metal-binding</keyword>
<keyword evidence="15" id="KW-1185">Reference proteome</keyword>
<feature type="coiled-coil region" evidence="8">
    <location>
        <begin position="1462"/>
        <end position="1496"/>
    </location>
</feature>
<dbReference type="Proteomes" id="UP000663828">
    <property type="component" value="Unassembled WGS sequence"/>
</dbReference>
<feature type="domain" description="DH" evidence="11">
    <location>
        <begin position="975"/>
        <end position="1157"/>
    </location>
</feature>
<dbReference type="Pfam" id="PF14604">
    <property type="entry name" value="SH3_9"/>
    <property type="match status" value="1"/>
</dbReference>
<evidence type="ECO:0000313" key="15">
    <source>
        <dbReference type="Proteomes" id="UP000663828"/>
    </source>
</evidence>
<feature type="domain" description="FYVE-type" evidence="12">
    <location>
        <begin position="775"/>
        <end position="846"/>
    </location>
</feature>
<dbReference type="SUPFAM" id="SSF48065">
    <property type="entry name" value="DBL homology domain (DH-domain)"/>
    <property type="match status" value="1"/>
</dbReference>
<dbReference type="SMART" id="SM00326">
    <property type="entry name" value="SH3"/>
    <property type="match status" value="1"/>
</dbReference>
<evidence type="ECO:0000256" key="2">
    <source>
        <dbReference type="ARBA" id="ARBA00022723"/>
    </source>
</evidence>
<dbReference type="InterPro" id="IPR011011">
    <property type="entry name" value="Znf_FYVE_PHD"/>
</dbReference>
<dbReference type="InterPro" id="IPR035899">
    <property type="entry name" value="DBL_dom_sf"/>
</dbReference>